<dbReference type="GO" id="GO:0007095">
    <property type="term" value="P:mitotic G2 DNA damage checkpoint signaling"/>
    <property type="evidence" value="ECO:0007669"/>
    <property type="project" value="TreeGrafter"/>
</dbReference>
<keyword evidence="14" id="KW-1185">Reference proteome</keyword>
<dbReference type="SUPFAM" id="SSF56112">
    <property type="entry name" value="Protein kinase-like (PK-like)"/>
    <property type="match status" value="1"/>
</dbReference>
<evidence type="ECO:0000256" key="7">
    <source>
        <dbReference type="ARBA" id="ARBA00022840"/>
    </source>
</evidence>
<keyword evidence="4" id="KW-0808">Transferase</keyword>
<accession>A0A5S6QUG4</accession>
<dbReference type="Proteomes" id="UP000046395">
    <property type="component" value="Unassembled WGS sequence"/>
</dbReference>
<feature type="domain" description="Protein kinase" evidence="13">
    <location>
        <begin position="172"/>
        <end position="462"/>
    </location>
</feature>
<dbReference type="PANTHER" id="PTHR24056:SF334">
    <property type="entry name" value="CYCLIN-DEPENDENT KINASE 1"/>
    <property type="match status" value="1"/>
</dbReference>
<dbReference type="GO" id="GO:0005524">
    <property type="term" value="F:ATP binding"/>
    <property type="evidence" value="ECO:0007669"/>
    <property type="project" value="UniProtKB-UniRule"/>
</dbReference>
<sequence>MSCQFRSKQGKWSSSGLLRALKRADHLAMSAAQVLENGATAAAIAFELSPFPFGLQRMAAGVNLPNGKEKIACSSKRVLSSSAQSLLAKDDGNNNTLSRLDATLQGGVGNLSSRTLDLGVYCTVLQSRSVHDETRLIESEANIYRLKLVGFARLACFENEVPQMHAMKLSDVEKLVKLGDGSYGLTYKARSKISGTFVALKMIESNTENGVPPPVIREICILQRLRGHCNVVNFLQVIMEDTLIGLVLEYLPMNLKKYIDSLGPNGVMSSTLVQKYLFQMVHTTCFCHSKGILHRNLRTENLLLDGNGKVKFTNFTLARDVEIPMQTFGGQVETPCYYSPEVLLGVRRYSESLDIWSIGCIFAEMATGKPLFTGTSEIYQLFSIFRMLGAPTESDWNELTSTPHYGAWFPQWYGQSNSMKAGLADYLKDLLSEDGIDLLQCMIKYDPGLRISPKKMLSHLYLKGVHG</sequence>
<evidence type="ECO:0000256" key="6">
    <source>
        <dbReference type="ARBA" id="ARBA00022777"/>
    </source>
</evidence>
<evidence type="ECO:0000256" key="2">
    <source>
        <dbReference type="ARBA" id="ARBA00022527"/>
    </source>
</evidence>
<dbReference type="PANTHER" id="PTHR24056">
    <property type="entry name" value="CELL DIVISION PROTEIN KINASE"/>
    <property type="match status" value="1"/>
</dbReference>
<evidence type="ECO:0000256" key="5">
    <source>
        <dbReference type="ARBA" id="ARBA00022741"/>
    </source>
</evidence>
<evidence type="ECO:0000256" key="12">
    <source>
        <dbReference type="PROSITE-ProRule" id="PRU10141"/>
    </source>
</evidence>
<dbReference type="InterPro" id="IPR011009">
    <property type="entry name" value="Kinase-like_dom_sf"/>
</dbReference>
<dbReference type="InterPro" id="IPR017441">
    <property type="entry name" value="Protein_kinase_ATP_BS"/>
</dbReference>
<dbReference type="Pfam" id="PF00069">
    <property type="entry name" value="Pkinase"/>
    <property type="match status" value="1"/>
</dbReference>
<reference evidence="15" key="1">
    <citation type="submission" date="2019-12" db="UniProtKB">
        <authorList>
            <consortium name="WormBaseParasite"/>
        </authorList>
    </citation>
    <scope>IDENTIFICATION</scope>
</reference>
<keyword evidence="3" id="KW-0597">Phosphoprotein</keyword>
<keyword evidence="8" id="KW-0539">Nucleus</keyword>
<dbReference type="GO" id="GO:0005634">
    <property type="term" value="C:nucleus"/>
    <property type="evidence" value="ECO:0007669"/>
    <property type="project" value="UniProtKB-SubCell"/>
</dbReference>
<dbReference type="Gene3D" id="1.10.510.10">
    <property type="entry name" value="Transferase(Phosphotransferase) domain 1"/>
    <property type="match status" value="1"/>
</dbReference>
<dbReference type="AlphaFoldDB" id="A0A5S6QUG4"/>
<dbReference type="STRING" id="70415.A0A5S6QUG4"/>
<evidence type="ECO:0000313" key="14">
    <source>
        <dbReference type="Proteomes" id="UP000046395"/>
    </source>
</evidence>
<dbReference type="PROSITE" id="PS00107">
    <property type="entry name" value="PROTEIN_KINASE_ATP"/>
    <property type="match status" value="1"/>
</dbReference>
<protein>
    <submittedName>
        <fullName evidence="15">Protein kinase domain-containing protein</fullName>
    </submittedName>
</protein>
<evidence type="ECO:0000256" key="10">
    <source>
        <dbReference type="ARBA" id="ARBA00048367"/>
    </source>
</evidence>
<evidence type="ECO:0000256" key="8">
    <source>
        <dbReference type="ARBA" id="ARBA00023242"/>
    </source>
</evidence>
<evidence type="ECO:0000256" key="3">
    <source>
        <dbReference type="ARBA" id="ARBA00022553"/>
    </source>
</evidence>
<evidence type="ECO:0000259" key="13">
    <source>
        <dbReference type="PROSITE" id="PS50011"/>
    </source>
</evidence>
<dbReference type="InterPro" id="IPR000719">
    <property type="entry name" value="Prot_kinase_dom"/>
</dbReference>
<dbReference type="GO" id="GO:0004693">
    <property type="term" value="F:cyclin-dependent protein serine/threonine kinase activity"/>
    <property type="evidence" value="ECO:0007669"/>
    <property type="project" value="UniProtKB-EC"/>
</dbReference>
<comment type="catalytic activity">
    <reaction evidence="10">
        <text>L-seryl-[protein] + ATP = O-phospho-L-seryl-[protein] + ADP + H(+)</text>
        <dbReference type="Rhea" id="RHEA:17989"/>
        <dbReference type="Rhea" id="RHEA-COMP:9863"/>
        <dbReference type="Rhea" id="RHEA-COMP:11604"/>
        <dbReference type="ChEBI" id="CHEBI:15378"/>
        <dbReference type="ChEBI" id="CHEBI:29999"/>
        <dbReference type="ChEBI" id="CHEBI:30616"/>
        <dbReference type="ChEBI" id="CHEBI:83421"/>
        <dbReference type="ChEBI" id="CHEBI:456216"/>
        <dbReference type="EC" id="2.7.11.22"/>
    </reaction>
</comment>
<dbReference type="PROSITE" id="PS50011">
    <property type="entry name" value="PROTEIN_KINASE_DOM"/>
    <property type="match status" value="1"/>
</dbReference>
<name>A0A5S6QUG4_TRIMR</name>
<evidence type="ECO:0000313" key="15">
    <source>
        <dbReference type="WBParaSite" id="TMUE_3000010870.1"/>
    </source>
</evidence>
<comment type="catalytic activity">
    <reaction evidence="11">
        <text>[DNA-directed RNA polymerase] + ATP = phospho-[DNA-directed RNA polymerase] + ADP + H(+)</text>
        <dbReference type="Rhea" id="RHEA:10216"/>
        <dbReference type="Rhea" id="RHEA-COMP:11321"/>
        <dbReference type="Rhea" id="RHEA-COMP:11322"/>
        <dbReference type="ChEBI" id="CHEBI:15378"/>
        <dbReference type="ChEBI" id="CHEBI:30616"/>
        <dbReference type="ChEBI" id="CHEBI:43176"/>
        <dbReference type="ChEBI" id="CHEBI:68546"/>
        <dbReference type="ChEBI" id="CHEBI:456216"/>
        <dbReference type="EC" id="2.7.11.23"/>
    </reaction>
</comment>
<feature type="binding site" evidence="12">
    <location>
        <position position="201"/>
    </location>
    <ligand>
        <name>ATP</name>
        <dbReference type="ChEBI" id="CHEBI:30616"/>
    </ligand>
</feature>
<dbReference type="GO" id="GO:0000086">
    <property type="term" value="P:G2/M transition of mitotic cell cycle"/>
    <property type="evidence" value="ECO:0007669"/>
    <property type="project" value="TreeGrafter"/>
</dbReference>
<organism evidence="14 15">
    <name type="scientific">Trichuris muris</name>
    <name type="common">Mouse whipworm</name>
    <dbReference type="NCBI Taxonomy" id="70415"/>
    <lineage>
        <taxon>Eukaryota</taxon>
        <taxon>Metazoa</taxon>
        <taxon>Ecdysozoa</taxon>
        <taxon>Nematoda</taxon>
        <taxon>Enoplea</taxon>
        <taxon>Dorylaimia</taxon>
        <taxon>Trichinellida</taxon>
        <taxon>Trichuridae</taxon>
        <taxon>Trichuris</taxon>
    </lineage>
</organism>
<comment type="catalytic activity">
    <reaction evidence="9">
        <text>L-threonyl-[protein] + ATP = O-phospho-L-threonyl-[protein] + ADP + H(+)</text>
        <dbReference type="Rhea" id="RHEA:46608"/>
        <dbReference type="Rhea" id="RHEA-COMP:11060"/>
        <dbReference type="Rhea" id="RHEA-COMP:11605"/>
        <dbReference type="ChEBI" id="CHEBI:15378"/>
        <dbReference type="ChEBI" id="CHEBI:30013"/>
        <dbReference type="ChEBI" id="CHEBI:30616"/>
        <dbReference type="ChEBI" id="CHEBI:61977"/>
        <dbReference type="ChEBI" id="CHEBI:456216"/>
        <dbReference type="EC" id="2.7.11.22"/>
    </reaction>
</comment>
<keyword evidence="5 12" id="KW-0547">Nucleotide-binding</keyword>
<proteinExistence type="predicted"/>
<dbReference type="InterPro" id="IPR050108">
    <property type="entry name" value="CDK"/>
</dbReference>
<evidence type="ECO:0000256" key="11">
    <source>
        <dbReference type="ARBA" id="ARBA00049280"/>
    </source>
</evidence>
<evidence type="ECO:0000256" key="9">
    <source>
        <dbReference type="ARBA" id="ARBA00047811"/>
    </source>
</evidence>
<evidence type="ECO:0000256" key="1">
    <source>
        <dbReference type="ARBA" id="ARBA00004123"/>
    </source>
</evidence>
<dbReference type="GO" id="GO:0008353">
    <property type="term" value="F:RNA polymerase II CTD heptapeptide repeat kinase activity"/>
    <property type="evidence" value="ECO:0007669"/>
    <property type="project" value="UniProtKB-EC"/>
</dbReference>
<comment type="subcellular location">
    <subcellularLocation>
        <location evidence="1">Nucleus</location>
    </subcellularLocation>
</comment>
<dbReference type="WBParaSite" id="TMUE_3000010870.1">
    <property type="protein sequence ID" value="TMUE_3000010870.1"/>
    <property type="gene ID" value="WBGene00287148"/>
</dbReference>
<keyword evidence="6" id="KW-0418">Kinase</keyword>
<keyword evidence="7 12" id="KW-0067">ATP-binding</keyword>
<dbReference type="Gene3D" id="3.30.200.20">
    <property type="entry name" value="Phosphorylase Kinase, domain 1"/>
    <property type="match status" value="1"/>
</dbReference>
<evidence type="ECO:0000256" key="4">
    <source>
        <dbReference type="ARBA" id="ARBA00022679"/>
    </source>
</evidence>
<keyword evidence="2" id="KW-0723">Serine/threonine-protein kinase</keyword>
<dbReference type="FunFam" id="1.10.510.10:FF:000624">
    <property type="entry name" value="Mitogen-activated protein kinase"/>
    <property type="match status" value="1"/>
</dbReference>